<keyword evidence="1" id="KW-0175">Coiled coil</keyword>
<accession>A0A2S7T9Y8</accession>
<dbReference type="AlphaFoldDB" id="A0A2S7T9Y8"/>
<keyword evidence="2" id="KW-0812">Transmembrane</keyword>
<evidence type="ECO:0000256" key="1">
    <source>
        <dbReference type="SAM" id="Coils"/>
    </source>
</evidence>
<evidence type="ECO:0000313" key="5">
    <source>
        <dbReference type="Proteomes" id="UP000239366"/>
    </source>
</evidence>
<evidence type="ECO:0000256" key="2">
    <source>
        <dbReference type="SAM" id="Phobius"/>
    </source>
</evidence>
<keyword evidence="2" id="KW-1133">Transmembrane helix</keyword>
<dbReference type="Pfam" id="PF14257">
    <property type="entry name" value="DUF4349"/>
    <property type="match status" value="1"/>
</dbReference>
<organism evidence="4 5">
    <name type="scientific">Aureicoccus marinus</name>
    <dbReference type="NCBI Taxonomy" id="754435"/>
    <lineage>
        <taxon>Bacteria</taxon>
        <taxon>Pseudomonadati</taxon>
        <taxon>Bacteroidota</taxon>
        <taxon>Flavobacteriia</taxon>
        <taxon>Flavobacteriales</taxon>
        <taxon>Flavobacteriaceae</taxon>
        <taxon>Aureicoccus</taxon>
    </lineage>
</organism>
<protein>
    <recommendedName>
        <fullName evidence="3">DUF4349 domain-containing protein</fullName>
    </recommendedName>
</protein>
<proteinExistence type="predicted"/>
<dbReference type="InterPro" id="IPR025645">
    <property type="entry name" value="DUF4349"/>
</dbReference>
<reference evidence="5" key="1">
    <citation type="submission" date="2016-11" db="EMBL/GenBank/DDBJ databases">
        <title>Trade-off between light-utilization and light-protection in marine flavobacteria.</title>
        <authorList>
            <person name="Kumagai Y."/>
            <person name="Yoshizawa S."/>
            <person name="Kogure K."/>
        </authorList>
    </citation>
    <scope>NUCLEOTIDE SEQUENCE [LARGE SCALE GENOMIC DNA]</scope>
    <source>
        <strain evidence="5">SG-18</strain>
    </source>
</reference>
<gene>
    <name evidence="4" type="ORF">BST99_03130</name>
</gene>
<name>A0A2S7T9Y8_9FLAO</name>
<feature type="coiled-coil region" evidence="1">
    <location>
        <begin position="132"/>
        <end position="186"/>
    </location>
</feature>
<keyword evidence="5" id="KW-1185">Reference proteome</keyword>
<keyword evidence="2" id="KW-0472">Membrane</keyword>
<evidence type="ECO:0000313" key="4">
    <source>
        <dbReference type="EMBL" id="PQJ16759.1"/>
    </source>
</evidence>
<sequence>MALACGGGSSEGVPNSEISMVEEFKAPSNSPVQETDQVVQSERMLIRNGRLEFETENLEATSQQIQSAVKKYQGYMGSEQSYNTERRQSTTVNVRIPSRSFDGFIEDISGGVEQFDVKDISARDVTEEFLDVEARMKNKKELEARYQEILKKAQNVKEILEIEREINSLRSDIESMEGRLNYLKNQVSLSSIQITYYKETPKVTAFGKEFSNGFRSGWRNLVWFLVGLVNIWPFLLLSGFAILIIRKQITRIKSKNS</sequence>
<comment type="caution">
    <text evidence="4">The sequence shown here is derived from an EMBL/GenBank/DDBJ whole genome shotgun (WGS) entry which is preliminary data.</text>
</comment>
<evidence type="ECO:0000259" key="3">
    <source>
        <dbReference type="Pfam" id="PF14257"/>
    </source>
</evidence>
<feature type="domain" description="DUF4349" evidence="3">
    <location>
        <begin position="43"/>
        <end position="245"/>
    </location>
</feature>
<feature type="transmembrane region" description="Helical" evidence="2">
    <location>
        <begin position="221"/>
        <end position="245"/>
    </location>
</feature>
<dbReference type="EMBL" id="MQVX01000001">
    <property type="protein sequence ID" value="PQJ16759.1"/>
    <property type="molecule type" value="Genomic_DNA"/>
</dbReference>
<dbReference type="Proteomes" id="UP000239366">
    <property type="component" value="Unassembled WGS sequence"/>
</dbReference>